<dbReference type="AlphaFoldDB" id="A0AAW1P3U3"/>
<evidence type="ECO:0000256" key="1">
    <source>
        <dbReference type="ARBA" id="ARBA00009005"/>
    </source>
</evidence>
<keyword evidence="5" id="KW-1185">Reference proteome</keyword>
<comment type="caution">
    <text evidence="4">The sequence shown here is derived from an EMBL/GenBank/DDBJ whole genome shotgun (WGS) entry which is preliminary data.</text>
</comment>
<feature type="region of interest" description="Disordered" evidence="2">
    <location>
        <begin position="1"/>
        <end position="130"/>
    </location>
</feature>
<name>A0AAW1P3U3_9CHLO</name>
<proteinExistence type="inferred from homology"/>
<feature type="compositionally biased region" description="Low complexity" evidence="2">
    <location>
        <begin position="100"/>
        <end position="129"/>
    </location>
</feature>
<sequence length="531" mass="54872">MSTPGQYPPGTPPGGVPTSGPVGTYPQVSPALAAYPSGPSAAAPYPSVQYNGAASSSATGSQPQPANGASGLDTQSRGSHGPAYPYNAPGMYGQPPPQPYSQQPAPYGQQPYGQQPYGAAPYTVPHPGYGAPPQPGYGAFPQPYYSPAGAIQPQGAYNGTAPVPGGAPGTGGYPGVCPPNPGQYPGQQPSLAAPSAQIPAVAPPPAPYAQPFGQPPPVGAYAPSGPPQAYQTGRKRALLCACNYKGTASALNGCINDAHCLKYLLKTKFGFREEDIVMLTDDLRDPNMWPTRQGMFLRFAWLVGESRPGDSLFFSFSGHGSQTADYTGDEADGRSETLCPCDFKQAGQISDDELSRYLVNPLQPGVRLHAVIDACHSGSMLDLEYRAKVKGGVPTWKNEYRRRPSVYKGTMGGEAIQFGASRDSQTAADTAALSGGVATGAATFSFIQAIERGGPHISYGQVLVGMHQTLKAMNGGGGGMSSSTSSAFGMGGMLGSLNSLFANATESLGASGQTPCMCANTPFDLNRPLQL</sequence>
<evidence type="ECO:0000313" key="4">
    <source>
        <dbReference type="EMBL" id="KAK9803281.1"/>
    </source>
</evidence>
<dbReference type="GO" id="GO:0006508">
    <property type="term" value="P:proteolysis"/>
    <property type="evidence" value="ECO:0007669"/>
    <property type="project" value="InterPro"/>
</dbReference>
<reference evidence="4 5" key="1">
    <citation type="journal article" date="2024" name="Nat. Commun.">
        <title>Phylogenomics reveals the evolutionary origins of lichenization in chlorophyte algae.</title>
        <authorList>
            <person name="Puginier C."/>
            <person name="Libourel C."/>
            <person name="Otte J."/>
            <person name="Skaloud P."/>
            <person name="Haon M."/>
            <person name="Grisel S."/>
            <person name="Petersen M."/>
            <person name="Berrin J.G."/>
            <person name="Delaux P.M."/>
            <person name="Dal Grande F."/>
            <person name="Keller J."/>
        </authorList>
    </citation>
    <scope>NUCLEOTIDE SEQUENCE [LARGE SCALE GENOMIC DNA]</scope>
    <source>
        <strain evidence="4 5">SAG 2043</strain>
    </source>
</reference>
<dbReference type="PANTHER" id="PTHR48104">
    <property type="entry name" value="METACASPASE-4"/>
    <property type="match status" value="1"/>
</dbReference>
<accession>A0AAW1P3U3</accession>
<gene>
    <name evidence="4" type="ORF">WJX72_006942</name>
</gene>
<dbReference type="Gene3D" id="3.40.50.12660">
    <property type="match status" value="1"/>
</dbReference>
<dbReference type="PANTHER" id="PTHR48104:SF30">
    <property type="entry name" value="METACASPASE-1"/>
    <property type="match status" value="1"/>
</dbReference>
<dbReference type="InterPro" id="IPR050452">
    <property type="entry name" value="Metacaspase"/>
</dbReference>
<comment type="similarity">
    <text evidence="1">Belongs to the peptidase C14B family.</text>
</comment>
<evidence type="ECO:0000259" key="3">
    <source>
        <dbReference type="Pfam" id="PF00656"/>
    </source>
</evidence>
<dbReference type="Pfam" id="PF00656">
    <property type="entry name" value="Peptidase_C14"/>
    <property type="match status" value="1"/>
</dbReference>
<dbReference type="EMBL" id="JALJOR010000022">
    <property type="protein sequence ID" value="KAK9803281.1"/>
    <property type="molecule type" value="Genomic_DNA"/>
</dbReference>
<organism evidence="4 5">
    <name type="scientific">[Myrmecia] bisecta</name>
    <dbReference type="NCBI Taxonomy" id="41462"/>
    <lineage>
        <taxon>Eukaryota</taxon>
        <taxon>Viridiplantae</taxon>
        <taxon>Chlorophyta</taxon>
        <taxon>core chlorophytes</taxon>
        <taxon>Trebouxiophyceae</taxon>
        <taxon>Trebouxiales</taxon>
        <taxon>Trebouxiaceae</taxon>
        <taxon>Myrmecia</taxon>
    </lineage>
</organism>
<feature type="compositionally biased region" description="Pro residues" evidence="2">
    <location>
        <begin position="1"/>
        <end position="15"/>
    </location>
</feature>
<feature type="compositionally biased region" description="Polar residues" evidence="2">
    <location>
        <begin position="48"/>
        <end position="78"/>
    </location>
</feature>
<feature type="compositionally biased region" description="Low complexity" evidence="2">
    <location>
        <begin position="16"/>
        <end position="47"/>
    </location>
</feature>
<evidence type="ECO:0000313" key="5">
    <source>
        <dbReference type="Proteomes" id="UP001489004"/>
    </source>
</evidence>
<dbReference type="InterPro" id="IPR011600">
    <property type="entry name" value="Pept_C14_caspase"/>
</dbReference>
<dbReference type="Proteomes" id="UP001489004">
    <property type="component" value="Unassembled WGS sequence"/>
</dbReference>
<protein>
    <recommendedName>
        <fullName evidence="3">Peptidase C14 caspase domain-containing protein</fullName>
    </recommendedName>
</protein>
<feature type="domain" description="Peptidase C14 caspase" evidence="3">
    <location>
        <begin position="234"/>
        <end position="474"/>
    </location>
</feature>
<dbReference type="GO" id="GO:0005737">
    <property type="term" value="C:cytoplasm"/>
    <property type="evidence" value="ECO:0007669"/>
    <property type="project" value="TreeGrafter"/>
</dbReference>
<dbReference type="GO" id="GO:0004197">
    <property type="term" value="F:cysteine-type endopeptidase activity"/>
    <property type="evidence" value="ECO:0007669"/>
    <property type="project" value="InterPro"/>
</dbReference>
<evidence type="ECO:0000256" key="2">
    <source>
        <dbReference type="SAM" id="MobiDB-lite"/>
    </source>
</evidence>